<feature type="region of interest" description="Disordered" evidence="2">
    <location>
        <begin position="574"/>
        <end position="594"/>
    </location>
</feature>
<feature type="transmembrane region" description="Helical" evidence="3">
    <location>
        <begin position="407"/>
        <end position="428"/>
    </location>
</feature>
<dbReference type="GO" id="GO:0000287">
    <property type="term" value="F:magnesium ion binding"/>
    <property type="evidence" value="ECO:0007669"/>
    <property type="project" value="TreeGrafter"/>
</dbReference>
<dbReference type="AlphaFoldDB" id="A0A1B9IW54"/>
<keyword evidence="3" id="KW-0812">Transmembrane</keyword>
<dbReference type="GO" id="GO:0050897">
    <property type="term" value="F:cobalt ion binding"/>
    <property type="evidence" value="ECO:0007669"/>
    <property type="project" value="TreeGrafter"/>
</dbReference>
<proteinExistence type="predicted"/>
<name>A0A1B9IW54_9TREE</name>
<evidence type="ECO:0000256" key="3">
    <source>
        <dbReference type="SAM" id="Phobius"/>
    </source>
</evidence>
<dbReference type="GO" id="GO:0015095">
    <property type="term" value="F:magnesium ion transmembrane transporter activity"/>
    <property type="evidence" value="ECO:0007669"/>
    <property type="project" value="TreeGrafter"/>
</dbReference>
<comment type="subcellular location">
    <subcellularLocation>
        <location evidence="1">Cell membrane</location>
        <topology evidence="1">Multi-pass membrane protein</topology>
    </subcellularLocation>
</comment>
<feature type="transmembrane region" description="Helical" evidence="3">
    <location>
        <begin position="380"/>
        <end position="401"/>
    </location>
</feature>
<dbReference type="OrthoDB" id="2565312at2759"/>
<dbReference type="STRING" id="1331196.A0A1B9IW54"/>
<dbReference type="PANTHER" id="PTHR46494">
    <property type="entry name" value="CORA FAMILY METAL ION TRANSPORTER (EUROFUNG)"/>
    <property type="match status" value="1"/>
</dbReference>
<evidence type="ECO:0000313" key="5">
    <source>
        <dbReference type="Proteomes" id="UP000092583"/>
    </source>
</evidence>
<gene>
    <name evidence="4" type="ORF">L486_02442</name>
</gene>
<reference evidence="5" key="2">
    <citation type="submission" date="2013-12" db="EMBL/GenBank/DDBJ databases">
        <title>Evolution of pathogenesis and genome organization in the Tremellales.</title>
        <authorList>
            <person name="Cuomo C."/>
            <person name="Litvintseva A."/>
            <person name="Heitman J."/>
            <person name="Chen Y."/>
            <person name="Sun S."/>
            <person name="Springer D."/>
            <person name="Dromer F."/>
            <person name="Young S."/>
            <person name="Zeng Q."/>
            <person name="Chapman S."/>
            <person name="Gujja S."/>
            <person name="Saif S."/>
            <person name="Birren B."/>
        </authorList>
    </citation>
    <scope>NUCLEOTIDE SEQUENCE [LARGE SCALE GENOMIC DNA]</scope>
    <source>
        <strain evidence="5">CBS 10435</strain>
    </source>
</reference>
<dbReference type="GO" id="GO:0015087">
    <property type="term" value="F:cobalt ion transmembrane transporter activity"/>
    <property type="evidence" value="ECO:0007669"/>
    <property type="project" value="TreeGrafter"/>
</dbReference>
<reference evidence="4 5" key="1">
    <citation type="submission" date="2013-07" db="EMBL/GenBank/DDBJ databases">
        <title>The Genome Sequence of Kwoniella mangroviensis CBS10435.</title>
        <authorList>
            <consortium name="The Broad Institute Genome Sequencing Platform"/>
            <person name="Cuomo C."/>
            <person name="Litvintseva A."/>
            <person name="Chen Y."/>
            <person name="Heitman J."/>
            <person name="Sun S."/>
            <person name="Springer D."/>
            <person name="Dromer F."/>
            <person name="Young S.K."/>
            <person name="Zeng Q."/>
            <person name="Gargeya S."/>
            <person name="Fitzgerald M."/>
            <person name="Abouelleil A."/>
            <person name="Alvarado L."/>
            <person name="Berlin A.M."/>
            <person name="Chapman S.B."/>
            <person name="Dewar J."/>
            <person name="Goldberg J."/>
            <person name="Griggs A."/>
            <person name="Gujja S."/>
            <person name="Hansen M."/>
            <person name="Howarth C."/>
            <person name="Imamovic A."/>
            <person name="Larimer J."/>
            <person name="McCowan C."/>
            <person name="Murphy C."/>
            <person name="Pearson M."/>
            <person name="Priest M."/>
            <person name="Roberts A."/>
            <person name="Saif S."/>
            <person name="Shea T."/>
            <person name="Sykes S."/>
            <person name="Wortman J."/>
            <person name="Nusbaum C."/>
            <person name="Birren B."/>
        </authorList>
    </citation>
    <scope>NUCLEOTIDE SEQUENCE [LARGE SCALE GENOMIC DNA]</scope>
    <source>
        <strain evidence="4 5">CBS 10435</strain>
    </source>
</reference>
<evidence type="ECO:0000256" key="1">
    <source>
        <dbReference type="ARBA" id="ARBA00004651"/>
    </source>
</evidence>
<dbReference type="PANTHER" id="PTHR46494:SF1">
    <property type="entry name" value="CORA FAMILY METAL ION TRANSPORTER (EUROFUNG)"/>
    <property type="match status" value="1"/>
</dbReference>
<protein>
    <submittedName>
        <fullName evidence="4">Uncharacterized protein</fullName>
    </submittedName>
</protein>
<accession>A0A1B9IW54</accession>
<organism evidence="4 5">
    <name type="scientific">Kwoniella mangroviensis CBS 10435</name>
    <dbReference type="NCBI Taxonomy" id="1331196"/>
    <lineage>
        <taxon>Eukaryota</taxon>
        <taxon>Fungi</taxon>
        <taxon>Dikarya</taxon>
        <taxon>Basidiomycota</taxon>
        <taxon>Agaricomycotina</taxon>
        <taxon>Tremellomycetes</taxon>
        <taxon>Tremellales</taxon>
        <taxon>Cryptococcaceae</taxon>
        <taxon>Kwoniella</taxon>
    </lineage>
</organism>
<feature type="region of interest" description="Disordered" evidence="2">
    <location>
        <begin position="1"/>
        <end position="32"/>
    </location>
</feature>
<feature type="compositionally biased region" description="Basic residues" evidence="2">
    <location>
        <begin position="585"/>
        <end position="594"/>
    </location>
</feature>
<feature type="compositionally biased region" description="Low complexity" evidence="2">
    <location>
        <begin position="13"/>
        <end position="24"/>
    </location>
</feature>
<keyword evidence="3" id="KW-1133">Transmembrane helix</keyword>
<dbReference type="EMBL" id="KI669460">
    <property type="protein sequence ID" value="OCF59769.1"/>
    <property type="molecule type" value="Genomic_DNA"/>
</dbReference>
<dbReference type="Gene3D" id="1.20.58.340">
    <property type="entry name" value="Magnesium transport protein CorA, transmembrane region"/>
    <property type="match status" value="1"/>
</dbReference>
<dbReference type="GO" id="GO:0005886">
    <property type="term" value="C:plasma membrane"/>
    <property type="evidence" value="ECO:0007669"/>
    <property type="project" value="UniProtKB-SubCell"/>
</dbReference>
<keyword evidence="5" id="KW-1185">Reference proteome</keyword>
<feature type="compositionally biased region" description="Basic and acidic residues" evidence="2">
    <location>
        <begin position="1"/>
        <end position="11"/>
    </location>
</feature>
<evidence type="ECO:0000313" key="4">
    <source>
        <dbReference type="EMBL" id="OCF59769.1"/>
    </source>
</evidence>
<dbReference type="Proteomes" id="UP000092583">
    <property type="component" value="Unassembled WGS sequence"/>
</dbReference>
<evidence type="ECO:0000256" key="2">
    <source>
        <dbReference type="SAM" id="MobiDB-lite"/>
    </source>
</evidence>
<sequence length="594" mass="67471">MTTDSESDRSHRSSASSSDTSNDRYGTPMSVIRPDPFPYELLHHMANRLETGLDHLEIPPEEEEDGEESMSNFPNGYRIAKARVYSRSDVEPGPLGPKIKEMMSLPSSNEILIFTLHPLGSPDLWDGSELDRGYNRSLWFPVYGTLTSIRQAVMEAKFNIDYDETTIPKRSEASKLALADTEVDEMIKKGSISVFVIPSLNVVITVTPESYMDPATRMTEYAAYSQPNVPGQIDILVNSELLGASLLHRSIGHASNTVRDIAALLKVWENNAKYHYSTTRTAEIHRLINHLITCQDELQDLQPVHEMLLKYYREKDVSGQVSEVIDIDVAARAVVMIEQSQKALHRVLNELQRLIERGIRLETFCLNMLSSRANDSMERLAIVTIVFLPLTFMGFTDFSVLSQTPVYFWKISVPLSFVFFFIFAYSNLKRFLRFIFHFLIKGFRRARSQRVFESLMKWWWQEKIKRKVEREQKVYSRSLRQFQDSLPPGPVRYLPPSGSSFGQVQWSPPPGPPPPPLAIPLGQPLRPLPDLSPIALGTDGTVPAWSQFQPVPVSDMPNPWSGMPIPWSGMPIPLPEMPIPSSGRKIPRSKRARR</sequence>
<keyword evidence="3" id="KW-0472">Membrane</keyword>